<evidence type="ECO:0000313" key="1">
    <source>
        <dbReference type="EMBL" id="OAX79102.1"/>
    </source>
</evidence>
<reference evidence="1 2" key="1">
    <citation type="submission" date="2015-07" db="EMBL/GenBank/DDBJ databases">
        <title>Emmonsia species relationships and genome sequence.</title>
        <authorList>
            <person name="Cuomo C.A."/>
            <person name="Schwartz I.S."/>
            <person name="Kenyon C."/>
            <person name="de Hoog G.S."/>
            <person name="Govender N.P."/>
            <person name="Botha A."/>
            <person name="Moreno L."/>
            <person name="de Vries M."/>
            <person name="Munoz J.F."/>
            <person name="Stielow J.B."/>
        </authorList>
    </citation>
    <scope>NUCLEOTIDE SEQUENCE [LARGE SCALE GENOMIC DNA]</scope>
    <source>
        <strain evidence="1 2">CBS 136260</strain>
    </source>
</reference>
<protein>
    <submittedName>
        <fullName evidence="1">Uncharacterized protein</fullName>
    </submittedName>
</protein>
<dbReference type="Proteomes" id="UP000091918">
    <property type="component" value="Unassembled WGS sequence"/>
</dbReference>
<proteinExistence type="predicted"/>
<name>A0A1B7NQK0_9EURO</name>
<keyword evidence="2" id="KW-1185">Reference proteome</keyword>
<dbReference type="AlphaFoldDB" id="A0A1B7NQK0"/>
<evidence type="ECO:0000313" key="2">
    <source>
        <dbReference type="Proteomes" id="UP000091918"/>
    </source>
</evidence>
<comment type="caution">
    <text evidence="1">The sequence shown here is derived from an EMBL/GenBank/DDBJ whole genome shotgun (WGS) entry which is preliminary data.</text>
</comment>
<sequence>MGNVKPARELRSNTLLPAQAATPQQLFNSIRKTILDTSESTDLSYESIPPPVGLQLATSFCEDPEIERAHPRISYNSHTQTLTVRIMPTRIHDAHQPWLDDEMLNMVSSGFLSVPEKHFLKRLVGTTFQGFVAPYGASSKEPDTCILPDAQHLPTLIFETGWSKSWPRLDRDKDLWLLGGAPTVQQVFLIRWSKLSGNRVKGEIHVYGRDGTGQPTLLQAEPIFPVPLDKPNQTLQITRAQLFGAKVFPGRNPTDTYNLSVANLRANADPFIRFMGFIPA</sequence>
<accession>A0A1B7NQK0</accession>
<dbReference type="EMBL" id="LGUA01001158">
    <property type="protein sequence ID" value="OAX79102.1"/>
    <property type="molecule type" value="Genomic_DNA"/>
</dbReference>
<organism evidence="1 2">
    <name type="scientific">Emergomyces africanus</name>
    <dbReference type="NCBI Taxonomy" id="1955775"/>
    <lineage>
        <taxon>Eukaryota</taxon>
        <taxon>Fungi</taxon>
        <taxon>Dikarya</taxon>
        <taxon>Ascomycota</taxon>
        <taxon>Pezizomycotina</taxon>
        <taxon>Eurotiomycetes</taxon>
        <taxon>Eurotiomycetidae</taxon>
        <taxon>Onygenales</taxon>
        <taxon>Ajellomycetaceae</taxon>
        <taxon>Emergomyces</taxon>
    </lineage>
</organism>
<gene>
    <name evidence="1" type="ORF">ACJ72_06584</name>
</gene>
<dbReference type="OrthoDB" id="76567at2759"/>